<organism evidence="2 3">
    <name type="scientific">Caloramator quimbayensis</name>
    <dbReference type="NCBI Taxonomy" id="1147123"/>
    <lineage>
        <taxon>Bacteria</taxon>
        <taxon>Bacillati</taxon>
        <taxon>Bacillota</taxon>
        <taxon>Clostridia</taxon>
        <taxon>Eubacteriales</taxon>
        <taxon>Clostridiaceae</taxon>
        <taxon>Caloramator</taxon>
    </lineage>
</organism>
<dbReference type="AlphaFoldDB" id="A0A1T4WXQ4"/>
<dbReference type="STRING" id="1147123.SAMN05443428_10495"/>
<feature type="domain" description="PRC-barrel" evidence="1">
    <location>
        <begin position="83"/>
        <end position="154"/>
    </location>
</feature>
<dbReference type="InterPro" id="IPR011033">
    <property type="entry name" value="PRC_barrel-like_sf"/>
</dbReference>
<gene>
    <name evidence="2" type="ORF">SAMN05443428_10495</name>
</gene>
<keyword evidence="3" id="KW-1185">Reference proteome</keyword>
<dbReference type="SUPFAM" id="SSF50346">
    <property type="entry name" value="PRC-barrel domain"/>
    <property type="match status" value="2"/>
</dbReference>
<evidence type="ECO:0000313" key="3">
    <source>
        <dbReference type="Proteomes" id="UP000190105"/>
    </source>
</evidence>
<proteinExistence type="predicted"/>
<name>A0A1T4WXQ4_9CLOT</name>
<dbReference type="InterPro" id="IPR027275">
    <property type="entry name" value="PRC-brl_dom"/>
</dbReference>
<dbReference type="OrthoDB" id="1716342at2"/>
<accession>A0A1T4WXQ4</accession>
<reference evidence="3" key="1">
    <citation type="submission" date="2017-02" db="EMBL/GenBank/DDBJ databases">
        <authorList>
            <person name="Varghese N."/>
            <person name="Submissions S."/>
        </authorList>
    </citation>
    <scope>NUCLEOTIDE SEQUENCE [LARGE SCALE GENOMIC DNA]</scope>
    <source>
        <strain evidence="3">USBA 833</strain>
    </source>
</reference>
<dbReference type="EMBL" id="FUYH01000004">
    <property type="protein sequence ID" value="SKA81665.1"/>
    <property type="molecule type" value="Genomic_DNA"/>
</dbReference>
<evidence type="ECO:0000313" key="2">
    <source>
        <dbReference type="EMBL" id="SKA81665.1"/>
    </source>
</evidence>
<dbReference type="RefSeq" id="WP_078695726.1">
    <property type="nucleotide sequence ID" value="NZ_FUYH01000004.1"/>
</dbReference>
<sequence length="170" mass="20160">MKRYIDVKGSRVVDDKGNLIGRIEDCLIDIKRLKVCSYIIRIKNLHSNFNLIVLKDLDEYRDVFILKGNLYKIDYHIFKKHEDMLVKNYIGMETIDTKRKWIGNLKDLIFDETDGRIKALICKIGFFEDILDGRKVIIVDEKTIFEKERIVVDENYMDITNNVSLKKIIR</sequence>
<protein>
    <submittedName>
        <fullName evidence="2">Uncharacterized protein YrrD, contains PRC-barrel domain</fullName>
    </submittedName>
</protein>
<evidence type="ECO:0000259" key="1">
    <source>
        <dbReference type="Pfam" id="PF05239"/>
    </source>
</evidence>
<dbReference type="Pfam" id="PF05239">
    <property type="entry name" value="PRC"/>
    <property type="match status" value="1"/>
</dbReference>
<dbReference type="Gene3D" id="2.30.30.240">
    <property type="entry name" value="PRC-barrel domain"/>
    <property type="match status" value="2"/>
</dbReference>
<dbReference type="Proteomes" id="UP000190105">
    <property type="component" value="Unassembled WGS sequence"/>
</dbReference>